<sequence length="102" mass="12153">MEDGMYDEASQEKNRLEEKQREVRKNKEAQLQKALAEAPEENHAQIKKDLGHHPQWFIRDIDSDTGEGYWRFTQNYWKSRLHAPEARDNNSGKPWENVPDIF</sequence>
<dbReference type="Proteomes" id="UP001165960">
    <property type="component" value="Unassembled WGS sequence"/>
</dbReference>
<evidence type="ECO:0000313" key="1">
    <source>
        <dbReference type="EMBL" id="KAJ9068250.1"/>
    </source>
</evidence>
<reference evidence="1" key="1">
    <citation type="submission" date="2022-04" db="EMBL/GenBank/DDBJ databases">
        <title>Genome of the entomopathogenic fungus Entomophthora muscae.</title>
        <authorList>
            <person name="Elya C."/>
            <person name="Lovett B.R."/>
            <person name="Lee E."/>
            <person name="Macias A.M."/>
            <person name="Hajek A.E."/>
            <person name="De Bivort B.L."/>
            <person name="Kasson M.T."/>
            <person name="De Fine Licht H.H."/>
            <person name="Stajich J.E."/>
        </authorList>
    </citation>
    <scope>NUCLEOTIDE SEQUENCE</scope>
    <source>
        <strain evidence="1">Berkeley</strain>
    </source>
</reference>
<organism evidence="1 2">
    <name type="scientific">Entomophthora muscae</name>
    <dbReference type="NCBI Taxonomy" id="34485"/>
    <lineage>
        <taxon>Eukaryota</taxon>
        <taxon>Fungi</taxon>
        <taxon>Fungi incertae sedis</taxon>
        <taxon>Zoopagomycota</taxon>
        <taxon>Entomophthoromycotina</taxon>
        <taxon>Entomophthoromycetes</taxon>
        <taxon>Entomophthorales</taxon>
        <taxon>Entomophthoraceae</taxon>
        <taxon>Entomophthora</taxon>
    </lineage>
</organism>
<dbReference type="EMBL" id="QTSX02003761">
    <property type="protein sequence ID" value="KAJ9068250.1"/>
    <property type="molecule type" value="Genomic_DNA"/>
</dbReference>
<accession>A0ACC2T143</accession>
<comment type="caution">
    <text evidence="1">The sequence shown here is derived from an EMBL/GenBank/DDBJ whole genome shotgun (WGS) entry which is preliminary data.</text>
</comment>
<name>A0ACC2T143_9FUNG</name>
<proteinExistence type="predicted"/>
<gene>
    <name evidence="1" type="ORF">DSO57_1030544</name>
</gene>
<protein>
    <submittedName>
        <fullName evidence="1">Uncharacterized protein</fullName>
    </submittedName>
</protein>
<evidence type="ECO:0000313" key="2">
    <source>
        <dbReference type="Proteomes" id="UP001165960"/>
    </source>
</evidence>
<keyword evidence="2" id="KW-1185">Reference proteome</keyword>